<dbReference type="Proteomes" id="UP000030672">
    <property type="component" value="Unassembled WGS sequence"/>
</dbReference>
<dbReference type="AlphaFoldDB" id="A0A074VM49"/>
<sequence>MAVVNISQLFLNSESITPDTLRDLYSDMEIPKLVHDSEDGFPQKEKSICPVRKSSSFDRNELMRTPEAEPREFVYVYSYSENRTRRMKKRELLKKLGDQEYDQAKIPYSIGSIPICTGNDGLGGGETVVARVHVNTALRLQRWLGMQKRLYIVDAIKL</sequence>
<proteinExistence type="predicted"/>
<accession>A0A074VM49</accession>
<dbReference type="HOGENOM" id="CLU_1927184_0_0_1"/>
<dbReference type="GeneID" id="63918484"/>
<dbReference type="RefSeq" id="XP_040877197.1">
    <property type="nucleotide sequence ID" value="XM_041025111.1"/>
</dbReference>
<organism evidence="1 2">
    <name type="scientific">Aureobasidium melanogenum (strain CBS 110374)</name>
    <name type="common">Aureobasidium pullulans var. melanogenum</name>
    <dbReference type="NCBI Taxonomy" id="1043003"/>
    <lineage>
        <taxon>Eukaryota</taxon>
        <taxon>Fungi</taxon>
        <taxon>Dikarya</taxon>
        <taxon>Ascomycota</taxon>
        <taxon>Pezizomycotina</taxon>
        <taxon>Dothideomycetes</taxon>
        <taxon>Dothideomycetidae</taxon>
        <taxon>Dothideales</taxon>
        <taxon>Saccotheciaceae</taxon>
        <taxon>Aureobasidium</taxon>
    </lineage>
</organism>
<dbReference type="EMBL" id="KL584844">
    <property type="protein sequence ID" value="KEQ60174.1"/>
    <property type="molecule type" value="Genomic_DNA"/>
</dbReference>
<evidence type="ECO:0000313" key="2">
    <source>
        <dbReference type="Proteomes" id="UP000030672"/>
    </source>
</evidence>
<protein>
    <submittedName>
        <fullName evidence="1">Uncharacterized protein</fullName>
    </submittedName>
</protein>
<evidence type="ECO:0000313" key="1">
    <source>
        <dbReference type="EMBL" id="KEQ60174.1"/>
    </source>
</evidence>
<gene>
    <name evidence="1" type="ORF">M437DRAFT_68450</name>
</gene>
<name>A0A074VM49_AURM1</name>
<keyword evidence="2" id="KW-1185">Reference proteome</keyword>
<reference evidence="1 2" key="1">
    <citation type="journal article" date="2014" name="BMC Genomics">
        <title>Genome sequencing of four Aureobasidium pullulans varieties: biotechnological potential, stress tolerance, and description of new species.</title>
        <authorList>
            <person name="Gostin Ar C."/>
            <person name="Ohm R.A."/>
            <person name="Kogej T."/>
            <person name="Sonjak S."/>
            <person name="Turk M."/>
            <person name="Zajc J."/>
            <person name="Zalar P."/>
            <person name="Grube M."/>
            <person name="Sun H."/>
            <person name="Han J."/>
            <person name="Sharma A."/>
            <person name="Chiniquy J."/>
            <person name="Ngan C.Y."/>
            <person name="Lipzen A."/>
            <person name="Barry K."/>
            <person name="Grigoriev I.V."/>
            <person name="Gunde-Cimerman N."/>
        </authorList>
    </citation>
    <scope>NUCLEOTIDE SEQUENCE [LARGE SCALE GENOMIC DNA]</scope>
    <source>
        <strain evidence="1 2">CBS 110374</strain>
    </source>
</reference>